<dbReference type="Proteomes" id="UP000594014">
    <property type="component" value="Chromosome"/>
</dbReference>
<protein>
    <submittedName>
        <fullName evidence="1">DMT family transporter</fullName>
    </submittedName>
</protein>
<organism evidence="1 2">
    <name type="scientific">Anoxybacterium hadale</name>
    <dbReference type="NCBI Taxonomy" id="3408580"/>
    <lineage>
        <taxon>Bacteria</taxon>
        <taxon>Bacillati</taxon>
        <taxon>Bacillota</taxon>
        <taxon>Clostridia</taxon>
        <taxon>Peptostreptococcales</taxon>
        <taxon>Anaerovoracaceae</taxon>
        <taxon>Anoxybacterium</taxon>
    </lineage>
</organism>
<evidence type="ECO:0000313" key="1">
    <source>
        <dbReference type="EMBL" id="QOX63262.1"/>
    </source>
</evidence>
<keyword evidence="2" id="KW-1185">Reference proteome</keyword>
<proteinExistence type="predicted"/>
<evidence type="ECO:0000313" key="2">
    <source>
        <dbReference type="Proteomes" id="UP000594014"/>
    </source>
</evidence>
<sequence length="315" mass="34795">MKKLVLFILISSGLFSTMEVVLKIGGNHLDSYQLTMIRFLIGGAFLFPFAFREIKKYHTVFTGKDYLHMLAMGIVCICISMIFFQFGVENSKASTAAVIFCINPMFTMLFAHFMTEEKLNRVKLAALGIGLLGILFMINPLHMDQGNTPLGVFYSVASAVTFGLYSAMARTSVKRLRGLTQTSISFLMGAAVMFPILLILRKPVVSGITTDNILLVFYIGAMVTGVGYLFYFLAMEVSNAATASIVFFMKPALAPIIAVVALHESIRFNGIIGIFLILIGSYINLKTQIAHRNGQSLPDDEVEKTYVNSVKENKI</sequence>
<reference evidence="1" key="1">
    <citation type="submission" date="2019-08" db="EMBL/GenBank/DDBJ databases">
        <title>Genome sequence of Clostridiales bacterium MT110.</title>
        <authorList>
            <person name="Cao J."/>
        </authorList>
    </citation>
    <scope>NUCLEOTIDE SEQUENCE</scope>
    <source>
        <strain evidence="1">MT110</strain>
    </source>
</reference>
<gene>
    <name evidence="1" type="ORF">FRZ06_07835</name>
</gene>
<name>A0ACD1A9X8_9FIRM</name>
<accession>A0ACD1A9X8</accession>
<dbReference type="EMBL" id="CP042469">
    <property type="protein sequence ID" value="QOX63262.1"/>
    <property type="molecule type" value="Genomic_DNA"/>
</dbReference>